<sequence length="93" mass="10159">MAGNLRQVMLYGPQLFQVTEKCVDIGKGCDAVGYQDLGILAGSLCLQWGIAVCPYALPVPQDLGRESRFTVGPNVRDEALKWLLVGYREMLAA</sequence>
<name>A0A1E7JGT9_9ACTN</name>
<reference evidence="1 2" key="1">
    <citation type="journal article" date="2016" name="Front. Microbiol.">
        <title>Comparative Genomics Analysis of Streptomyces Species Reveals Their Adaptation to the Marine Environment and Their Diversity at the Genomic Level.</title>
        <authorList>
            <person name="Tian X."/>
            <person name="Zhang Z."/>
            <person name="Yang T."/>
            <person name="Chen M."/>
            <person name="Li J."/>
            <person name="Chen F."/>
            <person name="Yang J."/>
            <person name="Li W."/>
            <person name="Zhang B."/>
            <person name="Zhang Z."/>
            <person name="Wu J."/>
            <person name="Zhang C."/>
            <person name="Long L."/>
            <person name="Xiao J."/>
        </authorList>
    </citation>
    <scope>NUCLEOTIDE SEQUENCE [LARGE SCALE GENOMIC DNA]</scope>
    <source>
        <strain evidence="1 2">SCSIO 10390</strain>
    </source>
</reference>
<comment type="caution">
    <text evidence="1">The sequence shown here is derived from an EMBL/GenBank/DDBJ whole genome shotgun (WGS) entry which is preliminary data.</text>
</comment>
<gene>
    <name evidence="1" type="ORF">AN215_24840</name>
</gene>
<evidence type="ECO:0000313" key="1">
    <source>
        <dbReference type="EMBL" id="OEU85679.1"/>
    </source>
</evidence>
<evidence type="ECO:0000313" key="2">
    <source>
        <dbReference type="Proteomes" id="UP000176087"/>
    </source>
</evidence>
<proteinExistence type="predicted"/>
<keyword evidence="2" id="KW-1185">Reference proteome</keyword>
<organism evidence="1 2">
    <name type="scientific">Streptomyces abyssalis</name>
    <dbReference type="NCBI Taxonomy" id="933944"/>
    <lineage>
        <taxon>Bacteria</taxon>
        <taxon>Bacillati</taxon>
        <taxon>Actinomycetota</taxon>
        <taxon>Actinomycetes</taxon>
        <taxon>Kitasatosporales</taxon>
        <taxon>Streptomycetaceae</taxon>
        <taxon>Streptomyces</taxon>
    </lineage>
</organism>
<dbReference type="EMBL" id="LJGT01000041">
    <property type="protein sequence ID" value="OEU85679.1"/>
    <property type="molecule type" value="Genomic_DNA"/>
</dbReference>
<accession>A0A1E7JGT9</accession>
<protein>
    <submittedName>
        <fullName evidence="1">Uncharacterized protein</fullName>
    </submittedName>
</protein>
<dbReference type="Proteomes" id="UP000176087">
    <property type="component" value="Unassembled WGS sequence"/>
</dbReference>
<dbReference type="AlphaFoldDB" id="A0A1E7JGT9"/>